<name>A0A3M2LM81_9ACTN</name>
<dbReference type="GO" id="GO:0000166">
    <property type="term" value="F:nucleotide binding"/>
    <property type="evidence" value="ECO:0007669"/>
    <property type="project" value="InterPro"/>
</dbReference>
<dbReference type="EMBL" id="RFFG01000083">
    <property type="protein sequence ID" value="RMI38564.1"/>
    <property type="molecule type" value="Genomic_DNA"/>
</dbReference>
<dbReference type="Pfam" id="PF22725">
    <property type="entry name" value="GFO_IDH_MocA_C3"/>
    <property type="match status" value="1"/>
</dbReference>
<dbReference type="Gene3D" id="3.40.50.720">
    <property type="entry name" value="NAD(P)-binding Rossmann-like Domain"/>
    <property type="match status" value="1"/>
</dbReference>
<dbReference type="PANTHER" id="PTHR43708">
    <property type="entry name" value="CONSERVED EXPRESSED OXIDOREDUCTASE (EUROFUNG)"/>
    <property type="match status" value="1"/>
</dbReference>
<comment type="caution">
    <text evidence="3">The sequence shown here is derived from an EMBL/GenBank/DDBJ whole genome shotgun (WGS) entry which is preliminary data.</text>
</comment>
<evidence type="ECO:0000313" key="3">
    <source>
        <dbReference type="EMBL" id="RMI38564.1"/>
    </source>
</evidence>
<dbReference type="Proteomes" id="UP000282674">
    <property type="component" value="Unassembled WGS sequence"/>
</dbReference>
<accession>A0A3M2LM81</accession>
<feature type="domain" description="GFO/IDH/MocA-like oxidoreductase" evidence="2">
    <location>
        <begin position="133"/>
        <end position="244"/>
    </location>
</feature>
<evidence type="ECO:0000313" key="4">
    <source>
        <dbReference type="Proteomes" id="UP000282674"/>
    </source>
</evidence>
<dbReference type="InterPro" id="IPR036291">
    <property type="entry name" value="NAD(P)-bd_dom_sf"/>
</dbReference>
<dbReference type="SUPFAM" id="SSF51735">
    <property type="entry name" value="NAD(P)-binding Rossmann-fold domains"/>
    <property type="match status" value="1"/>
</dbReference>
<feature type="domain" description="Gfo/Idh/MocA-like oxidoreductase N-terminal" evidence="1">
    <location>
        <begin position="1"/>
        <end position="114"/>
    </location>
</feature>
<evidence type="ECO:0000259" key="1">
    <source>
        <dbReference type="Pfam" id="PF01408"/>
    </source>
</evidence>
<organism evidence="3 4">
    <name type="scientific">Actinomadura harenae</name>
    <dbReference type="NCBI Taxonomy" id="2483351"/>
    <lineage>
        <taxon>Bacteria</taxon>
        <taxon>Bacillati</taxon>
        <taxon>Actinomycetota</taxon>
        <taxon>Actinomycetes</taxon>
        <taxon>Streptosporangiales</taxon>
        <taxon>Thermomonosporaceae</taxon>
        <taxon>Actinomadura</taxon>
    </lineage>
</organism>
<reference evidence="3 4" key="1">
    <citation type="submission" date="2018-10" db="EMBL/GenBank/DDBJ databases">
        <title>Isolation from soil.</title>
        <authorList>
            <person name="Hu J."/>
        </authorList>
    </citation>
    <scope>NUCLEOTIDE SEQUENCE [LARGE SCALE GENOMIC DNA]</scope>
    <source>
        <strain evidence="3 4">NEAU-Ht49</strain>
    </source>
</reference>
<gene>
    <name evidence="3" type="ORF">EBO15_32445</name>
</gene>
<sequence length="328" mass="35126">MKVAIAGLGTAGTSRLGSYAPLPGVEVVAVADPSPHRRAQAGVRAYAGLAELLAAESVDVVDVCTPPAYHRELSTLALRASCDVICEKPVAFTTADALALAETSRRTGRLLYPAHNYRFSPMMRLLEEAVAKVVGTPATATFRIERSTHAAGTASWRPDWRRDPEVAGGGILLDHGSHCVYMLTRLFGGRPDTVAATARFQDNGIEEAIDVRLEFPLGSAEIRLSWVGERRSNHYGLTGPTGTLDVTDDVAVLSGPDGTERRELESPAKGGAHEEWFAAMFADFTEVRAEPERWAGPLDEILSTAQIIEAAYASARRDGRPATFAGQG</sequence>
<dbReference type="AlphaFoldDB" id="A0A3M2LM81"/>
<dbReference type="Pfam" id="PF01408">
    <property type="entry name" value="GFO_IDH_MocA"/>
    <property type="match status" value="1"/>
</dbReference>
<protein>
    <submittedName>
        <fullName evidence="3">Gfo/Idh/MocA family oxidoreductase</fullName>
    </submittedName>
</protein>
<evidence type="ECO:0000259" key="2">
    <source>
        <dbReference type="Pfam" id="PF22725"/>
    </source>
</evidence>
<keyword evidence="4" id="KW-1185">Reference proteome</keyword>
<proteinExistence type="predicted"/>
<dbReference type="OrthoDB" id="9792085at2"/>
<dbReference type="SUPFAM" id="SSF55347">
    <property type="entry name" value="Glyceraldehyde-3-phosphate dehydrogenase-like, C-terminal domain"/>
    <property type="match status" value="1"/>
</dbReference>
<dbReference type="Gene3D" id="3.30.360.10">
    <property type="entry name" value="Dihydrodipicolinate Reductase, domain 2"/>
    <property type="match status" value="1"/>
</dbReference>
<dbReference type="PANTHER" id="PTHR43708:SF8">
    <property type="entry name" value="OXIDOREDUCTASE"/>
    <property type="match status" value="1"/>
</dbReference>
<dbReference type="RefSeq" id="WP_122198291.1">
    <property type="nucleotide sequence ID" value="NZ_JBHSKC010000027.1"/>
</dbReference>
<dbReference type="InterPro" id="IPR051317">
    <property type="entry name" value="Gfo/Idh/MocA_oxidoreduct"/>
</dbReference>
<dbReference type="InterPro" id="IPR000683">
    <property type="entry name" value="Gfo/Idh/MocA-like_OxRdtase_N"/>
</dbReference>
<dbReference type="InterPro" id="IPR055170">
    <property type="entry name" value="GFO_IDH_MocA-like_dom"/>
</dbReference>